<sequence length="298" mass="32980">MRQYRYKNHTFSYVSLSLIHDFHCHSTASDGSLSPAQLAHRAVAHRVSQIALTDHDSVAGLDEMQREIESQGLALTLTSGVEISCAWEGMEIHIVGLNFDVNHPAIKTLLAEQKERRLKRAQGIADKLARCGIDDAYDKAATLAQGGSITRAHFAKAMVNDGVVKSMDTAFKKYLRKGKRAYVNPGWCSIEEAISALHQAGGVAVVAHPTKYRMSWKWIRQLLTCFAEWGGDAVEVAMTQQTPNEKRNLADLAIEFGLSASQGSDFHHPGSWVELGKNLWLPDGVSGVWERWTTPRGE</sequence>
<gene>
    <name evidence="2" type="ORF">DU002_08710</name>
</gene>
<dbReference type="InterPro" id="IPR016195">
    <property type="entry name" value="Pol/histidinol_Pase-like"/>
</dbReference>
<dbReference type="GO" id="GO:0035312">
    <property type="term" value="F:5'-3' DNA exonuclease activity"/>
    <property type="evidence" value="ECO:0007669"/>
    <property type="project" value="TreeGrafter"/>
</dbReference>
<dbReference type="AlphaFoldDB" id="A0A368NJ33"/>
<dbReference type="InterPro" id="IPR052018">
    <property type="entry name" value="PHP_domain"/>
</dbReference>
<dbReference type="Proteomes" id="UP000252558">
    <property type="component" value="Unassembled WGS sequence"/>
</dbReference>
<dbReference type="GO" id="GO:0004534">
    <property type="term" value="F:5'-3' RNA exonuclease activity"/>
    <property type="evidence" value="ECO:0007669"/>
    <property type="project" value="TreeGrafter"/>
</dbReference>
<dbReference type="Gene3D" id="1.10.150.650">
    <property type="match status" value="1"/>
</dbReference>
<protein>
    <submittedName>
        <fullName evidence="2">PHP domain-containing protein</fullName>
    </submittedName>
</protein>
<reference evidence="2 3" key="1">
    <citation type="submission" date="2018-07" db="EMBL/GenBank/DDBJ databases">
        <title>Corallincola holothuriorum sp. nov., a new facultative anaerobe isolated from sea cucumber Apostichopus japonicus.</title>
        <authorList>
            <person name="Xia H."/>
        </authorList>
    </citation>
    <scope>NUCLEOTIDE SEQUENCE [LARGE SCALE GENOMIC DNA]</scope>
    <source>
        <strain evidence="2 3">C4</strain>
    </source>
</reference>
<dbReference type="SUPFAM" id="SSF89550">
    <property type="entry name" value="PHP domain-like"/>
    <property type="match status" value="1"/>
</dbReference>
<dbReference type="EMBL" id="QPID01000004">
    <property type="protein sequence ID" value="RCU50592.1"/>
    <property type="molecule type" value="Genomic_DNA"/>
</dbReference>
<dbReference type="Gene3D" id="3.20.20.140">
    <property type="entry name" value="Metal-dependent hydrolases"/>
    <property type="match status" value="1"/>
</dbReference>
<dbReference type="Pfam" id="PF02811">
    <property type="entry name" value="PHP"/>
    <property type="match status" value="1"/>
</dbReference>
<keyword evidence="3" id="KW-1185">Reference proteome</keyword>
<dbReference type="NCBIfam" id="NF047791">
    <property type="entry name" value="RNaseRnm"/>
    <property type="match status" value="1"/>
</dbReference>
<dbReference type="CDD" id="cd07438">
    <property type="entry name" value="PHP_HisPPase_AMP"/>
    <property type="match status" value="1"/>
</dbReference>
<dbReference type="SMART" id="SM00481">
    <property type="entry name" value="POLIIIAc"/>
    <property type="match status" value="1"/>
</dbReference>
<feature type="domain" description="Polymerase/histidinol phosphatase N-terminal" evidence="1">
    <location>
        <begin position="20"/>
        <end position="87"/>
    </location>
</feature>
<comment type="caution">
    <text evidence="2">The sequence shown here is derived from an EMBL/GenBank/DDBJ whole genome shotgun (WGS) entry which is preliminary data.</text>
</comment>
<evidence type="ECO:0000313" key="2">
    <source>
        <dbReference type="EMBL" id="RCU50592.1"/>
    </source>
</evidence>
<accession>A0A368NJ33</accession>
<dbReference type="PANTHER" id="PTHR42924">
    <property type="entry name" value="EXONUCLEASE"/>
    <property type="match status" value="1"/>
</dbReference>
<dbReference type="InterPro" id="IPR003141">
    <property type="entry name" value="Pol/His_phosphatase_N"/>
</dbReference>
<evidence type="ECO:0000259" key="1">
    <source>
        <dbReference type="SMART" id="SM00481"/>
    </source>
</evidence>
<name>A0A368NJ33_9GAMM</name>
<dbReference type="PANTHER" id="PTHR42924:SF3">
    <property type="entry name" value="POLYMERASE_HISTIDINOL PHOSPHATASE N-TERMINAL DOMAIN-CONTAINING PROTEIN"/>
    <property type="match status" value="1"/>
</dbReference>
<dbReference type="InterPro" id="IPR004013">
    <property type="entry name" value="PHP_dom"/>
</dbReference>
<proteinExistence type="predicted"/>
<dbReference type="OrthoDB" id="9804333at2"/>
<organism evidence="2 3">
    <name type="scientific">Corallincola holothuriorum</name>
    <dbReference type="NCBI Taxonomy" id="2282215"/>
    <lineage>
        <taxon>Bacteria</taxon>
        <taxon>Pseudomonadati</taxon>
        <taxon>Pseudomonadota</taxon>
        <taxon>Gammaproteobacteria</taxon>
        <taxon>Alteromonadales</taxon>
        <taxon>Psychromonadaceae</taxon>
        <taxon>Corallincola</taxon>
    </lineage>
</organism>
<evidence type="ECO:0000313" key="3">
    <source>
        <dbReference type="Proteomes" id="UP000252558"/>
    </source>
</evidence>